<name>A0A250VTB9_STROL</name>
<proteinExistence type="predicted"/>
<accession>A0A250VTB9</accession>
<reference evidence="3" key="1">
    <citation type="submission" date="2017-05" db="EMBL/GenBank/DDBJ databases">
        <title>Streptomyces olivochromogenes NBRC 3561 whole genome shotgun sequence.</title>
        <authorList>
            <person name="Dohra H."/>
            <person name="Kodani S."/>
        </authorList>
    </citation>
    <scope>NUCLEOTIDE SEQUENCE [LARGE SCALE GENOMIC DNA]</scope>
    <source>
        <strain evidence="3">NBRC 3561</strain>
    </source>
</reference>
<dbReference type="STRING" id="1963.AQJ27_45100"/>
<feature type="coiled-coil region" evidence="1">
    <location>
        <begin position="55"/>
        <end position="82"/>
    </location>
</feature>
<organism evidence="2 3">
    <name type="scientific">Streptomyces olivochromogenes</name>
    <dbReference type="NCBI Taxonomy" id="1963"/>
    <lineage>
        <taxon>Bacteria</taxon>
        <taxon>Bacillati</taxon>
        <taxon>Actinomycetota</taxon>
        <taxon>Actinomycetes</taxon>
        <taxon>Kitasatosporales</taxon>
        <taxon>Streptomycetaceae</taxon>
        <taxon>Streptomyces</taxon>
    </lineage>
</organism>
<gene>
    <name evidence="2" type="ORF">SO3561_08842</name>
</gene>
<evidence type="ECO:0000256" key="1">
    <source>
        <dbReference type="SAM" id="Coils"/>
    </source>
</evidence>
<keyword evidence="1" id="KW-0175">Coiled coil</keyword>
<dbReference type="RefSeq" id="WP_067383052.1">
    <property type="nucleotide sequence ID" value="NZ_BDQI01000034.1"/>
</dbReference>
<sequence>MTKHIEQVEAINAERAAMPKEQRVALEAADAPLLRIQLAYAMQRAEDAEAKTGPTDALEQRLAAMEKLAAAWQKEAERARKDLADQAYPDDAIEFVAWSALAGPLPEVDIISILRTIRQCRYVAANSIHVFLDDWKAAKKRVTDLHSPVQHMGQTWCGECSVRRSTGPKAEEWVAYIPHPCPTLDALEGKGWPKEEDR</sequence>
<keyword evidence="3" id="KW-1185">Reference proteome</keyword>
<evidence type="ECO:0000313" key="2">
    <source>
        <dbReference type="EMBL" id="GAX57272.1"/>
    </source>
</evidence>
<dbReference type="Proteomes" id="UP000217446">
    <property type="component" value="Unassembled WGS sequence"/>
</dbReference>
<comment type="caution">
    <text evidence="2">The sequence shown here is derived from an EMBL/GenBank/DDBJ whole genome shotgun (WGS) entry which is preliminary data.</text>
</comment>
<evidence type="ECO:0000313" key="3">
    <source>
        <dbReference type="Proteomes" id="UP000217446"/>
    </source>
</evidence>
<protein>
    <submittedName>
        <fullName evidence="2">Uncharacterized protein</fullName>
    </submittedName>
</protein>
<dbReference type="AlphaFoldDB" id="A0A250VTB9"/>
<dbReference type="EMBL" id="BDQI01000034">
    <property type="protein sequence ID" value="GAX57272.1"/>
    <property type="molecule type" value="Genomic_DNA"/>
</dbReference>